<name>A0A087UGT7_STEMI</name>
<dbReference type="Proteomes" id="UP000054359">
    <property type="component" value="Unassembled WGS sequence"/>
</dbReference>
<protein>
    <submittedName>
        <fullName evidence="1">Uncharacterized protein</fullName>
    </submittedName>
</protein>
<dbReference type="EMBL" id="KK119733">
    <property type="protein sequence ID" value="KFM76576.1"/>
    <property type="molecule type" value="Genomic_DNA"/>
</dbReference>
<proteinExistence type="predicted"/>
<reference evidence="1 2" key="1">
    <citation type="submission" date="2013-11" db="EMBL/GenBank/DDBJ databases">
        <title>Genome sequencing of Stegodyphus mimosarum.</title>
        <authorList>
            <person name="Bechsgaard J."/>
        </authorList>
    </citation>
    <scope>NUCLEOTIDE SEQUENCE [LARGE SCALE GENOMIC DNA]</scope>
</reference>
<accession>A0A087UGT7</accession>
<organism evidence="1 2">
    <name type="scientific">Stegodyphus mimosarum</name>
    <name type="common">African social velvet spider</name>
    <dbReference type="NCBI Taxonomy" id="407821"/>
    <lineage>
        <taxon>Eukaryota</taxon>
        <taxon>Metazoa</taxon>
        <taxon>Ecdysozoa</taxon>
        <taxon>Arthropoda</taxon>
        <taxon>Chelicerata</taxon>
        <taxon>Arachnida</taxon>
        <taxon>Araneae</taxon>
        <taxon>Araneomorphae</taxon>
        <taxon>Entelegynae</taxon>
        <taxon>Eresoidea</taxon>
        <taxon>Eresidae</taxon>
        <taxon>Stegodyphus</taxon>
    </lineage>
</organism>
<feature type="non-terminal residue" evidence="1">
    <location>
        <position position="160"/>
    </location>
</feature>
<dbReference type="AlphaFoldDB" id="A0A087UGT7"/>
<dbReference type="OrthoDB" id="10605641at2759"/>
<evidence type="ECO:0000313" key="1">
    <source>
        <dbReference type="EMBL" id="KFM76576.1"/>
    </source>
</evidence>
<keyword evidence="2" id="KW-1185">Reference proteome</keyword>
<sequence length="160" mass="17842">MSFDSSLPNNAKPEIMAGSDNAVTVVHVQMDTTPPELSTIDTTLTTEPKLDISSKNNDPDPENLILEIRQLYQLKARFTDLEQTLSRAKRATPLASFDLKHIQQESQVILTSLTTFAKRLNLPLFSIPPTEEECIAKLIHVLNGDSQNQVKTNQSNLNNQ</sequence>
<evidence type="ECO:0000313" key="2">
    <source>
        <dbReference type="Proteomes" id="UP000054359"/>
    </source>
</evidence>
<gene>
    <name evidence="1" type="ORF">X975_08785</name>
</gene>